<gene>
    <name evidence="8" type="ORF">CVM52_07470</name>
</gene>
<dbReference type="OrthoDB" id="7667275at2"/>
<evidence type="ECO:0000256" key="2">
    <source>
        <dbReference type="ARBA" id="ARBA00009399"/>
    </source>
</evidence>
<comment type="similarity">
    <text evidence="2">Belongs to the GtrA family.</text>
</comment>
<evidence type="ECO:0000313" key="9">
    <source>
        <dbReference type="Proteomes" id="UP000231553"/>
    </source>
</evidence>
<evidence type="ECO:0000256" key="6">
    <source>
        <dbReference type="SAM" id="Phobius"/>
    </source>
</evidence>
<keyword evidence="3 6" id="KW-0812">Transmembrane</keyword>
<feature type="transmembrane region" description="Helical" evidence="6">
    <location>
        <begin position="42"/>
        <end position="59"/>
    </location>
</feature>
<evidence type="ECO:0000259" key="7">
    <source>
        <dbReference type="Pfam" id="PF04138"/>
    </source>
</evidence>
<organism evidence="8 9">
    <name type="scientific">Pseudooceanicola lipolyticus</name>
    <dbReference type="NCBI Taxonomy" id="2029104"/>
    <lineage>
        <taxon>Bacteria</taxon>
        <taxon>Pseudomonadati</taxon>
        <taxon>Pseudomonadota</taxon>
        <taxon>Alphaproteobacteria</taxon>
        <taxon>Rhodobacterales</taxon>
        <taxon>Paracoccaceae</taxon>
        <taxon>Pseudooceanicola</taxon>
    </lineage>
</organism>
<keyword evidence="5 6" id="KW-0472">Membrane</keyword>
<feature type="transmembrane region" description="Helical" evidence="6">
    <location>
        <begin position="71"/>
        <end position="92"/>
    </location>
</feature>
<comment type="caution">
    <text evidence="8">The sequence shown here is derived from an EMBL/GenBank/DDBJ whole genome shotgun (WGS) entry which is preliminary data.</text>
</comment>
<dbReference type="InterPro" id="IPR051401">
    <property type="entry name" value="GtrA_CellWall_Glycosyl"/>
</dbReference>
<evidence type="ECO:0000256" key="1">
    <source>
        <dbReference type="ARBA" id="ARBA00004141"/>
    </source>
</evidence>
<comment type="subcellular location">
    <subcellularLocation>
        <location evidence="1">Membrane</location>
        <topology evidence="1">Multi-pass membrane protein</topology>
    </subcellularLocation>
</comment>
<dbReference type="GO" id="GO:0000271">
    <property type="term" value="P:polysaccharide biosynthetic process"/>
    <property type="evidence" value="ECO:0007669"/>
    <property type="project" value="InterPro"/>
</dbReference>
<name>A0A2M8J3F6_9RHOB</name>
<evidence type="ECO:0000256" key="5">
    <source>
        <dbReference type="ARBA" id="ARBA00023136"/>
    </source>
</evidence>
<dbReference type="Proteomes" id="UP000231553">
    <property type="component" value="Unassembled WGS sequence"/>
</dbReference>
<sequence>MIRRLDLRLLRFAAVGAGVAGFYILCFLALEAAGLHRITANAAAFLAAVALQYLGQTVFTFRRKLAVPDQIARFAAMIGLGLLVSAGITAWIGPALGWAGWLSALAVTLILPVQNYLILKLWVYSGKTACPEGL</sequence>
<feature type="domain" description="GtrA/DPMS transmembrane" evidence="7">
    <location>
        <begin position="11"/>
        <end position="123"/>
    </location>
</feature>
<evidence type="ECO:0000256" key="3">
    <source>
        <dbReference type="ARBA" id="ARBA00022692"/>
    </source>
</evidence>
<keyword evidence="9" id="KW-1185">Reference proteome</keyword>
<dbReference type="Pfam" id="PF04138">
    <property type="entry name" value="GtrA_DPMS_TM"/>
    <property type="match status" value="1"/>
</dbReference>
<dbReference type="GO" id="GO:0005886">
    <property type="term" value="C:plasma membrane"/>
    <property type="evidence" value="ECO:0007669"/>
    <property type="project" value="TreeGrafter"/>
</dbReference>
<dbReference type="EMBL" id="PGTB01000017">
    <property type="protein sequence ID" value="PJE37303.1"/>
    <property type="molecule type" value="Genomic_DNA"/>
</dbReference>
<dbReference type="RefSeq" id="WP_100161887.1">
    <property type="nucleotide sequence ID" value="NZ_PGTB01000017.1"/>
</dbReference>
<protein>
    <submittedName>
        <fullName evidence="8">Polysaccharide biosynthesis protein GtrA</fullName>
    </submittedName>
</protein>
<evidence type="ECO:0000256" key="4">
    <source>
        <dbReference type="ARBA" id="ARBA00022989"/>
    </source>
</evidence>
<feature type="transmembrane region" description="Helical" evidence="6">
    <location>
        <begin position="12"/>
        <end position="30"/>
    </location>
</feature>
<dbReference type="InterPro" id="IPR007267">
    <property type="entry name" value="GtrA_DPMS_TM"/>
</dbReference>
<dbReference type="AlphaFoldDB" id="A0A2M8J3F6"/>
<evidence type="ECO:0000313" key="8">
    <source>
        <dbReference type="EMBL" id="PJE37303.1"/>
    </source>
</evidence>
<dbReference type="PANTHER" id="PTHR38459:SF1">
    <property type="entry name" value="PROPHAGE BACTOPRENOL-LINKED GLUCOSE TRANSLOCASE HOMOLOG"/>
    <property type="match status" value="1"/>
</dbReference>
<dbReference type="PANTHER" id="PTHR38459">
    <property type="entry name" value="PROPHAGE BACTOPRENOL-LINKED GLUCOSE TRANSLOCASE HOMOLOG"/>
    <property type="match status" value="1"/>
</dbReference>
<proteinExistence type="inferred from homology"/>
<feature type="transmembrane region" description="Helical" evidence="6">
    <location>
        <begin position="98"/>
        <end position="119"/>
    </location>
</feature>
<reference evidence="8 9" key="1">
    <citation type="journal article" date="2018" name="Int. J. Syst. Evol. Microbiol.">
        <title>Pseudooceanicola lipolyticus sp. nov., a marine alphaproteobacterium, reclassification of Oceanicola flagellatus as Pseudooceanicola flagellatus comb. nov. and emended description of the genus Pseudooceanicola.</title>
        <authorList>
            <person name="Huang M.-M."/>
            <person name="Guo L.-L."/>
            <person name="Wu Y.-H."/>
            <person name="Lai Q.-L."/>
            <person name="Shao Z.-Z."/>
            <person name="Wang C.-S."/>
            <person name="Wu M."/>
            <person name="Xu X.-W."/>
        </authorList>
    </citation>
    <scope>NUCLEOTIDE SEQUENCE [LARGE SCALE GENOMIC DNA]</scope>
    <source>
        <strain evidence="8 9">157</strain>
    </source>
</reference>
<accession>A0A2M8J3F6</accession>
<keyword evidence="4 6" id="KW-1133">Transmembrane helix</keyword>